<dbReference type="EMBL" id="CP044331">
    <property type="protein sequence ID" value="QGM98760.1"/>
    <property type="molecule type" value="Genomic_DNA"/>
</dbReference>
<organism evidence="2 3">
    <name type="scientific">Methylocystis parvus</name>
    <dbReference type="NCBI Taxonomy" id="134"/>
    <lineage>
        <taxon>Bacteria</taxon>
        <taxon>Pseudomonadati</taxon>
        <taxon>Pseudomonadota</taxon>
        <taxon>Alphaproteobacteria</taxon>
        <taxon>Hyphomicrobiales</taxon>
        <taxon>Methylocystaceae</taxon>
        <taxon>Methylocystis</taxon>
    </lineage>
</organism>
<protein>
    <submittedName>
        <fullName evidence="2">Prevent-host-death protein</fullName>
    </submittedName>
</protein>
<dbReference type="Proteomes" id="UP000422569">
    <property type="component" value="Chromosome"/>
</dbReference>
<accession>A0A6B8MDP8</accession>
<dbReference type="AlphaFoldDB" id="A0A6B8MDP8"/>
<evidence type="ECO:0000256" key="1">
    <source>
        <dbReference type="ARBA" id="ARBA00009981"/>
    </source>
</evidence>
<reference evidence="2 3" key="1">
    <citation type="submission" date="2019-09" db="EMBL/GenBank/DDBJ databases">
        <title>Isolation and complete genome sequencing of Methylocystis species.</title>
        <authorList>
            <person name="Rumah B.L."/>
            <person name="Stead C.E."/>
            <person name="Stevens B.C."/>
            <person name="Minton N.P."/>
            <person name="Grosse-Honebrink A."/>
            <person name="Zhang Y."/>
        </authorList>
    </citation>
    <scope>NUCLEOTIDE SEQUENCE [LARGE SCALE GENOMIC DNA]</scope>
    <source>
        <strain evidence="2 3">BRCS2</strain>
    </source>
</reference>
<gene>
    <name evidence="2" type="ORF">F7D14_15570</name>
</gene>
<sequence length="76" mass="8591">MKQFSFSDMNRLSGEILENALSEPVALTKYGRERLIILSADRYRQLVGRPQPAFTLEGAPDNVHDELMRGLDAIID</sequence>
<proteinExistence type="inferred from homology"/>
<name>A0A6B8MDP8_9HYPH</name>
<keyword evidence="3" id="KW-1185">Reference proteome</keyword>
<evidence type="ECO:0000313" key="3">
    <source>
        <dbReference type="Proteomes" id="UP000422569"/>
    </source>
</evidence>
<dbReference type="RefSeq" id="WP_016921098.1">
    <property type="nucleotide sequence ID" value="NZ_CP044331.1"/>
</dbReference>
<dbReference type="KEGG" id="mpar:F7D14_15570"/>
<dbReference type="SUPFAM" id="SSF143120">
    <property type="entry name" value="YefM-like"/>
    <property type="match status" value="1"/>
</dbReference>
<comment type="similarity">
    <text evidence="1">Belongs to the phD/YefM antitoxin family.</text>
</comment>
<dbReference type="InterPro" id="IPR036165">
    <property type="entry name" value="YefM-like_sf"/>
</dbReference>
<evidence type="ECO:0000313" key="2">
    <source>
        <dbReference type="EMBL" id="QGM98760.1"/>
    </source>
</evidence>